<dbReference type="AlphaFoldDB" id="A0A147KB56"/>
<dbReference type="InterPro" id="IPR018490">
    <property type="entry name" value="cNMP-bd_dom_sf"/>
</dbReference>
<dbReference type="GO" id="GO:0005829">
    <property type="term" value="C:cytosol"/>
    <property type="evidence" value="ECO:0007669"/>
    <property type="project" value="TreeGrafter"/>
</dbReference>
<dbReference type="PROSITE" id="PS51063">
    <property type="entry name" value="HTH_CRP_2"/>
    <property type="match status" value="1"/>
</dbReference>
<evidence type="ECO:0000256" key="3">
    <source>
        <dbReference type="ARBA" id="ARBA00023159"/>
    </source>
</evidence>
<dbReference type="Pfam" id="PF13545">
    <property type="entry name" value="HTH_Crp_2"/>
    <property type="match status" value="1"/>
</dbReference>
<dbReference type="OrthoDB" id="9812325at2"/>
<name>A0A147KB56_9BACI</name>
<dbReference type="Pfam" id="PF00027">
    <property type="entry name" value="cNMP_binding"/>
    <property type="match status" value="1"/>
</dbReference>
<dbReference type="SUPFAM" id="SSF51206">
    <property type="entry name" value="cAMP-binding domain-like"/>
    <property type="match status" value="1"/>
</dbReference>
<dbReference type="InterPro" id="IPR014710">
    <property type="entry name" value="RmlC-like_jellyroll"/>
</dbReference>
<evidence type="ECO:0000259" key="6">
    <source>
        <dbReference type="PROSITE" id="PS51063"/>
    </source>
</evidence>
<dbReference type="Gene3D" id="2.60.120.10">
    <property type="entry name" value="Jelly Rolls"/>
    <property type="match status" value="1"/>
</dbReference>
<evidence type="ECO:0000313" key="7">
    <source>
        <dbReference type="EMBL" id="KUP08207.1"/>
    </source>
</evidence>
<dbReference type="PRINTS" id="PR00034">
    <property type="entry name" value="HTHCRP"/>
</dbReference>
<keyword evidence="4" id="KW-0804">Transcription</keyword>
<dbReference type="PANTHER" id="PTHR24567:SF74">
    <property type="entry name" value="HTH-TYPE TRANSCRIPTIONAL REGULATOR ARCR"/>
    <property type="match status" value="1"/>
</dbReference>
<dbReference type="STRING" id="1150625.Q75_03160"/>
<reference evidence="7 8" key="1">
    <citation type="journal article" date="2016" name="Front. Microbiol.">
        <title>Microevolution Analysis of Bacillus coahuilensis Unveils Differences in Phosphorus Acquisition Strategies and Their Regulation.</title>
        <authorList>
            <person name="Gomez-Lunar Z."/>
            <person name="Hernandez-Gonzalez I."/>
            <person name="Rodriguez-Torres M.D."/>
            <person name="Souza V."/>
            <person name="Olmedo-Alvarez G."/>
        </authorList>
    </citation>
    <scope>NUCLEOTIDE SEQUENCE [LARGE SCALE GENOMIC DNA]</scope>
    <source>
        <strain evidence="8">p1.1.43</strain>
    </source>
</reference>
<protein>
    <submittedName>
        <fullName evidence="7">cAMP-binding protein</fullName>
    </submittedName>
</protein>
<dbReference type="PANTHER" id="PTHR24567">
    <property type="entry name" value="CRP FAMILY TRANSCRIPTIONAL REGULATORY PROTEIN"/>
    <property type="match status" value="1"/>
</dbReference>
<keyword evidence="8" id="KW-1185">Reference proteome</keyword>
<dbReference type="GO" id="GO:0003677">
    <property type="term" value="F:DNA binding"/>
    <property type="evidence" value="ECO:0007669"/>
    <property type="project" value="UniProtKB-KW"/>
</dbReference>
<dbReference type="EMBL" id="LDYG01000016">
    <property type="protein sequence ID" value="KUP08207.1"/>
    <property type="molecule type" value="Genomic_DNA"/>
</dbReference>
<dbReference type="SUPFAM" id="SSF46785">
    <property type="entry name" value="Winged helix' DNA-binding domain"/>
    <property type="match status" value="1"/>
</dbReference>
<evidence type="ECO:0000256" key="4">
    <source>
        <dbReference type="ARBA" id="ARBA00023163"/>
    </source>
</evidence>
<dbReference type="Gene3D" id="1.10.10.10">
    <property type="entry name" value="Winged helix-like DNA-binding domain superfamily/Winged helix DNA-binding domain"/>
    <property type="match status" value="1"/>
</dbReference>
<accession>A0A147KB56</accession>
<evidence type="ECO:0000256" key="1">
    <source>
        <dbReference type="ARBA" id="ARBA00023015"/>
    </source>
</evidence>
<feature type="domain" description="Cyclic nucleotide-binding" evidence="5">
    <location>
        <begin position="12"/>
        <end position="132"/>
    </location>
</feature>
<evidence type="ECO:0000256" key="2">
    <source>
        <dbReference type="ARBA" id="ARBA00023125"/>
    </source>
</evidence>
<dbReference type="Proteomes" id="UP000074108">
    <property type="component" value="Unassembled WGS sequence"/>
</dbReference>
<dbReference type="PATRIC" id="fig|1150625.3.peg.660"/>
<keyword evidence="1" id="KW-0805">Transcription regulation</keyword>
<dbReference type="PROSITE" id="PS50042">
    <property type="entry name" value="CNMP_BINDING_3"/>
    <property type="match status" value="1"/>
</dbReference>
<dbReference type="InterPro" id="IPR036390">
    <property type="entry name" value="WH_DNA-bd_sf"/>
</dbReference>
<dbReference type="InterPro" id="IPR050397">
    <property type="entry name" value="Env_Response_Regulators"/>
</dbReference>
<feature type="domain" description="HTH crp-type" evidence="6">
    <location>
        <begin position="146"/>
        <end position="225"/>
    </location>
</feature>
<dbReference type="CDD" id="cd00038">
    <property type="entry name" value="CAP_ED"/>
    <property type="match status" value="1"/>
</dbReference>
<dbReference type="InterPro" id="IPR000595">
    <property type="entry name" value="cNMP-bd_dom"/>
</dbReference>
<evidence type="ECO:0000313" key="8">
    <source>
        <dbReference type="Proteomes" id="UP000074108"/>
    </source>
</evidence>
<dbReference type="GO" id="GO:0003700">
    <property type="term" value="F:DNA-binding transcription factor activity"/>
    <property type="evidence" value="ECO:0007669"/>
    <property type="project" value="TreeGrafter"/>
</dbReference>
<proteinExistence type="predicted"/>
<dbReference type="SMART" id="SM00100">
    <property type="entry name" value="cNMP"/>
    <property type="match status" value="1"/>
</dbReference>
<dbReference type="CDD" id="cd00092">
    <property type="entry name" value="HTH_CRP"/>
    <property type="match status" value="1"/>
</dbReference>
<comment type="caution">
    <text evidence="7">The sequence shown here is derived from an EMBL/GenBank/DDBJ whole genome shotgun (WGS) entry which is preliminary data.</text>
</comment>
<gene>
    <name evidence="7" type="ORF">Q75_03160</name>
</gene>
<dbReference type="SMART" id="SM00419">
    <property type="entry name" value="HTH_CRP"/>
    <property type="match status" value="1"/>
</dbReference>
<evidence type="ECO:0000259" key="5">
    <source>
        <dbReference type="PROSITE" id="PS50042"/>
    </source>
</evidence>
<dbReference type="InterPro" id="IPR012318">
    <property type="entry name" value="HTH_CRP"/>
</dbReference>
<dbReference type="InterPro" id="IPR036388">
    <property type="entry name" value="WH-like_DNA-bd_sf"/>
</dbReference>
<organism evidence="7 8">
    <name type="scientific">Bacillus coahuilensis p1.1.43</name>
    <dbReference type="NCBI Taxonomy" id="1150625"/>
    <lineage>
        <taxon>Bacteria</taxon>
        <taxon>Bacillati</taxon>
        <taxon>Bacillota</taxon>
        <taxon>Bacilli</taxon>
        <taxon>Bacillales</taxon>
        <taxon>Bacillaceae</taxon>
        <taxon>Bacillus</taxon>
    </lineage>
</organism>
<keyword evidence="3" id="KW-0010">Activator</keyword>
<keyword evidence="2" id="KW-0238">DNA-binding</keyword>
<dbReference type="RefSeq" id="WP_059350347.1">
    <property type="nucleotide sequence ID" value="NZ_LDYG01000016.1"/>
</dbReference>
<sequence>MNKLFMLSQINLLDELPHHQLEEINEMTSSSPIKKGTMILSPNHEMRSLFFLKKGQVRLYKLSPSGKEFTVDILGQGNIFGETSSFSLSEDHIYAQTMVDSYICTLSKVRFEELLRKRSDLSLKLISILSSKLNDVYSMSESIAYRDVKQRIMVLLLQLSHRFGVRSGEWQTVGVKMTQHDMASMIGSSRETVSLFLGELEKEGVIKRKPLQINPALVDSLLESV</sequence>